<keyword evidence="1" id="KW-0812">Transmembrane</keyword>
<feature type="transmembrane region" description="Helical" evidence="1">
    <location>
        <begin position="52"/>
        <end position="71"/>
    </location>
</feature>
<name>A0ABR4XXB5_9BACI</name>
<proteinExistence type="predicted"/>
<keyword evidence="1" id="KW-0472">Membrane</keyword>
<evidence type="ECO:0000313" key="3">
    <source>
        <dbReference type="Proteomes" id="UP000030487"/>
    </source>
</evidence>
<feature type="transmembrane region" description="Helical" evidence="1">
    <location>
        <begin position="7"/>
        <end position="32"/>
    </location>
</feature>
<sequence>MKSNLLVWVFFLPLFLFFSLMLYIEVSIYSALPPELGGRGFWIEFKNAWYRSIWFYAIVLLFSFLLYLKFLHKGK</sequence>
<organism evidence="2 3">
    <name type="scientific">Lysinibacillus boronitolerans JCM 21713 = 10a = NBRC 103108</name>
    <dbReference type="NCBI Taxonomy" id="1294264"/>
    <lineage>
        <taxon>Bacteria</taxon>
        <taxon>Bacillati</taxon>
        <taxon>Bacillota</taxon>
        <taxon>Bacilli</taxon>
        <taxon>Bacillales</taxon>
        <taxon>Bacillaceae</taxon>
        <taxon>Lysinibacillus</taxon>
    </lineage>
</organism>
<gene>
    <name evidence="2" type="ORF">CD31_17235</name>
</gene>
<keyword evidence="3" id="KW-1185">Reference proteome</keyword>
<dbReference type="RefSeq" id="WP_036079237.1">
    <property type="nucleotide sequence ID" value="NZ_AVCW01000004.1"/>
</dbReference>
<reference evidence="2 3" key="1">
    <citation type="submission" date="2014-02" db="EMBL/GenBank/DDBJ databases">
        <title>Draft genome sequence of Lysinibacillus boronitolerans NBRC 103108.</title>
        <authorList>
            <person name="Zhang F."/>
            <person name="Wang G."/>
            <person name="Zhang L."/>
        </authorList>
    </citation>
    <scope>NUCLEOTIDE SEQUENCE [LARGE SCALE GENOMIC DNA]</scope>
    <source>
        <strain evidence="2 3">NBRC 103108</strain>
    </source>
</reference>
<evidence type="ECO:0000313" key="2">
    <source>
        <dbReference type="EMBL" id="KGR83125.1"/>
    </source>
</evidence>
<keyword evidence="1" id="KW-1133">Transmembrane helix</keyword>
<dbReference type="Proteomes" id="UP000030487">
    <property type="component" value="Unassembled WGS sequence"/>
</dbReference>
<accession>A0ABR4XXB5</accession>
<evidence type="ECO:0000256" key="1">
    <source>
        <dbReference type="SAM" id="Phobius"/>
    </source>
</evidence>
<protein>
    <submittedName>
        <fullName evidence="2">Uncharacterized protein</fullName>
    </submittedName>
</protein>
<dbReference type="EMBL" id="JPVR01000078">
    <property type="protein sequence ID" value="KGR83125.1"/>
    <property type="molecule type" value="Genomic_DNA"/>
</dbReference>
<comment type="caution">
    <text evidence="2">The sequence shown here is derived from an EMBL/GenBank/DDBJ whole genome shotgun (WGS) entry which is preliminary data.</text>
</comment>